<dbReference type="AlphaFoldDB" id="A0AAE0KGV6"/>
<comment type="subcellular location">
    <subcellularLocation>
        <location evidence="1 8">Mitochondrion</location>
    </subcellularLocation>
</comment>
<reference evidence="11" key="2">
    <citation type="submission" date="2023-06" db="EMBL/GenBank/DDBJ databases">
        <authorList>
            <consortium name="Lawrence Berkeley National Laboratory"/>
            <person name="Haridas S."/>
            <person name="Hensen N."/>
            <person name="Bonometti L."/>
            <person name="Westerberg I."/>
            <person name="Brannstrom I.O."/>
            <person name="Guillou S."/>
            <person name="Cros-Aarteil S."/>
            <person name="Calhoun S."/>
            <person name="Kuo A."/>
            <person name="Mondo S."/>
            <person name="Pangilinan J."/>
            <person name="Riley R."/>
            <person name="Labutti K."/>
            <person name="Andreopoulos B."/>
            <person name="Lipzen A."/>
            <person name="Chen C."/>
            <person name="Yanf M."/>
            <person name="Daum C."/>
            <person name="Ng V."/>
            <person name="Clum A."/>
            <person name="Steindorff A."/>
            <person name="Ohm R."/>
            <person name="Martin F."/>
            <person name="Silar P."/>
            <person name="Natvig D."/>
            <person name="Lalanne C."/>
            <person name="Gautier V."/>
            <person name="Ament-Velasquez S.L."/>
            <person name="Kruys A."/>
            <person name="Hutchinson M.I."/>
            <person name="Powell A.J."/>
            <person name="Barry K."/>
            <person name="Miller A.N."/>
            <person name="Grigoriev I.V."/>
            <person name="Debuchy R."/>
            <person name="Gladieux P."/>
            <person name="Thoren M.H."/>
            <person name="Johannesson H."/>
        </authorList>
    </citation>
    <scope>NUCLEOTIDE SEQUENCE</scope>
    <source>
        <strain evidence="11">CBS 958.72</strain>
    </source>
</reference>
<keyword evidence="9" id="KW-0732">Signal</keyword>
<keyword evidence="4 8" id="KW-0831">Ubiquinone biosynthesis</keyword>
<evidence type="ECO:0000256" key="4">
    <source>
        <dbReference type="ARBA" id="ARBA00022688"/>
    </source>
</evidence>
<evidence type="ECO:0000256" key="8">
    <source>
        <dbReference type="RuleBase" id="RU366063"/>
    </source>
</evidence>
<dbReference type="Pfam" id="PF08511">
    <property type="entry name" value="COQ9"/>
    <property type="match status" value="1"/>
</dbReference>
<feature type="chain" id="PRO_5042279413" description="Ubiquinone biosynthesis protein" evidence="9">
    <location>
        <begin position="23"/>
        <end position="301"/>
    </location>
</feature>
<evidence type="ECO:0000256" key="9">
    <source>
        <dbReference type="SAM" id="SignalP"/>
    </source>
</evidence>
<keyword evidence="5" id="KW-0809">Transit peptide</keyword>
<dbReference type="GO" id="GO:0008289">
    <property type="term" value="F:lipid binding"/>
    <property type="evidence" value="ECO:0007669"/>
    <property type="project" value="UniProtKB-UniRule"/>
</dbReference>
<comment type="function">
    <text evidence="8">Membrane-associated protein that warps the membrane surface to access and bind aromatic isoprenes with high specificity, including ubiquinone (CoQ) isoprene intermediates and presents them directly to Coq7, therefore facilitating the Coq7-mediated hydroxylase step. Participates in the biosynthesis of coenzyme Q, also named ubiquinone, an essential lipid-soluble electron transporter for aerobic cellular respiration.</text>
</comment>
<evidence type="ECO:0000256" key="6">
    <source>
        <dbReference type="ARBA" id="ARBA00023121"/>
    </source>
</evidence>
<comment type="similarity">
    <text evidence="3 8">Belongs to the COQ9 family.</text>
</comment>
<evidence type="ECO:0000256" key="2">
    <source>
        <dbReference type="ARBA" id="ARBA00004749"/>
    </source>
</evidence>
<accession>A0AAE0KGV6</accession>
<keyword evidence="12" id="KW-1185">Reference proteome</keyword>
<evidence type="ECO:0000259" key="10">
    <source>
        <dbReference type="Pfam" id="PF08511"/>
    </source>
</evidence>
<comment type="caution">
    <text evidence="11">The sequence shown here is derived from an EMBL/GenBank/DDBJ whole genome shotgun (WGS) entry which is preliminary data.</text>
</comment>
<protein>
    <recommendedName>
        <fullName evidence="8">Ubiquinone biosynthesis protein</fullName>
    </recommendedName>
</protein>
<sequence>MQKRSDATGVLPLLSQWWSVFAVNGPISVPEFWVVSSAGAPRLLSPRRPLLSRARLCRTANGSGPAHHRSRTYHSYDHPAPAGPFNEAEEAILVAAYRQVPEHGFSPEALAIGAREAGYLDISTNLLADGPFSLIRWHLVKQREALAARKTVLFPDGATSNNKPVSVSAKVEALTWERLLGNVDIVGRWQEALAIMAQPSYVPESLKELATLADEILFLAGDVAVDPTWYTKRASLSAIYVGADLFMTTDQSPGFQHTRMFLRRRLTEATDVGNAAGSVWEWVSFTASAGINMLRSKGMRI</sequence>
<keyword evidence="6 8" id="KW-0446">Lipid-binding</keyword>
<gene>
    <name evidence="11" type="ORF">B0T24DRAFT_648113</name>
</gene>
<comment type="pathway">
    <text evidence="2 8">Cofactor biosynthesis; ubiquinone biosynthesis.</text>
</comment>
<name>A0AAE0KGV6_9PEZI</name>
<evidence type="ECO:0000256" key="7">
    <source>
        <dbReference type="ARBA" id="ARBA00023128"/>
    </source>
</evidence>
<dbReference type="Gene3D" id="1.10.357.10">
    <property type="entry name" value="Tetracycline Repressor, domain 2"/>
    <property type="match status" value="1"/>
</dbReference>
<evidence type="ECO:0000256" key="5">
    <source>
        <dbReference type="ARBA" id="ARBA00022946"/>
    </source>
</evidence>
<reference evidence="11" key="1">
    <citation type="journal article" date="2023" name="Mol. Phylogenet. Evol.">
        <title>Genome-scale phylogeny and comparative genomics of the fungal order Sordariales.</title>
        <authorList>
            <person name="Hensen N."/>
            <person name="Bonometti L."/>
            <person name="Westerberg I."/>
            <person name="Brannstrom I.O."/>
            <person name="Guillou S."/>
            <person name="Cros-Aarteil S."/>
            <person name="Calhoun S."/>
            <person name="Haridas S."/>
            <person name="Kuo A."/>
            <person name="Mondo S."/>
            <person name="Pangilinan J."/>
            <person name="Riley R."/>
            <person name="LaButti K."/>
            <person name="Andreopoulos B."/>
            <person name="Lipzen A."/>
            <person name="Chen C."/>
            <person name="Yan M."/>
            <person name="Daum C."/>
            <person name="Ng V."/>
            <person name="Clum A."/>
            <person name="Steindorff A."/>
            <person name="Ohm R.A."/>
            <person name="Martin F."/>
            <person name="Silar P."/>
            <person name="Natvig D.O."/>
            <person name="Lalanne C."/>
            <person name="Gautier V."/>
            <person name="Ament-Velasquez S.L."/>
            <person name="Kruys A."/>
            <person name="Hutchinson M.I."/>
            <person name="Powell A.J."/>
            <person name="Barry K."/>
            <person name="Miller A.N."/>
            <person name="Grigoriev I.V."/>
            <person name="Debuchy R."/>
            <person name="Gladieux P."/>
            <person name="Hiltunen Thoren M."/>
            <person name="Johannesson H."/>
        </authorList>
    </citation>
    <scope>NUCLEOTIDE SEQUENCE</scope>
    <source>
        <strain evidence="11">CBS 958.72</strain>
    </source>
</reference>
<organism evidence="11 12">
    <name type="scientific">Lasiosphaeria ovina</name>
    <dbReference type="NCBI Taxonomy" id="92902"/>
    <lineage>
        <taxon>Eukaryota</taxon>
        <taxon>Fungi</taxon>
        <taxon>Dikarya</taxon>
        <taxon>Ascomycota</taxon>
        <taxon>Pezizomycotina</taxon>
        <taxon>Sordariomycetes</taxon>
        <taxon>Sordariomycetidae</taxon>
        <taxon>Sordariales</taxon>
        <taxon>Lasiosphaeriaceae</taxon>
        <taxon>Lasiosphaeria</taxon>
    </lineage>
</organism>
<dbReference type="InterPro" id="IPR012762">
    <property type="entry name" value="Ubiq_biosynth_COQ9"/>
</dbReference>
<dbReference type="EMBL" id="JAULSN010000003">
    <property type="protein sequence ID" value="KAK3375985.1"/>
    <property type="molecule type" value="Genomic_DNA"/>
</dbReference>
<dbReference type="GO" id="GO:0005743">
    <property type="term" value="C:mitochondrial inner membrane"/>
    <property type="evidence" value="ECO:0007669"/>
    <property type="project" value="TreeGrafter"/>
</dbReference>
<keyword evidence="7 8" id="KW-0496">Mitochondrion</keyword>
<evidence type="ECO:0000256" key="1">
    <source>
        <dbReference type="ARBA" id="ARBA00004173"/>
    </source>
</evidence>
<dbReference type="InterPro" id="IPR013718">
    <property type="entry name" value="COQ9_C"/>
</dbReference>
<dbReference type="NCBIfam" id="TIGR02396">
    <property type="entry name" value="diverge_rpsU"/>
    <property type="match status" value="1"/>
</dbReference>
<dbReference type="GO" id="GO:0006744">
    <property type="term" value="P:ubiquinone biosynthetic process"/>
    <property type="evidence" value="ECO:0007669"/>
    <property type="project" value="UniProtKB-UniRule"/>
</dbReference>
<dbReference type="PANTHER" id="PTHR21427">
    <property type="entry name" value="UBIQUINONE BIOSYNTHESIS PROTEIN COQ9, MITOCHONDRIAL"/>
    <property type="match status" value="1"/>
</dbReference>
<evidence type="ECO:0000256" key="3">
    <source>
        <dbReference type="ARBA" id="ARBA00010766"/>
    </source>
</evidence>
<dbReference type="Proteomes" id="UP001287356">
    <property type="component" value="Unassembled WGS sequence"/>
</dbReference>
<feature type="domain" description="COQ9 C-terminal" evidence="10">
    <location>
        <begin position="202"/>
        <end position="272"/>
    </location>
</feature>
<evidence type="ECO:0000313" key="12">
    <source>
        <dbReference type="Proteomes" id="UP001287356"/>
    </source>
</evidence>
<feature type="signal peptide" evidence="9">
    <location>
        <begin position="1"/>
        <end position="22"/>
    </location>
</feature>
<proteinExistence type="inferred from homology"/>
<evidence type="ECO:0000313" key="11">
    <source>
        <dbReference type="EMBL" id="KAK3375985.1"/>
    </source>
</evidence>
<dbReference type="PANTHER" id="PTHR21427:SF19">
    <property type="entry name" value="UBIQUINONE BIOSYNTHESIS PROTEIN COQ9, MITOCHONDRIAL"/>
    <property type="match status" value="1"/>
</dbReference>